<evidence type="ECO:0000313" key="1">
    <source>
        <dbReference type="EMBL" id="CAG9622816.1"/>
    </source>
</evidence>
<accession>A0ABM8YS85</accession>
<protein>
    <submittedName>
        <fullName evidence="1">Uncharacterized protein</fullName>
    </submittedName>
</protein>
<name>A0ABM8YS85_9BACI</name>
<evidence type="ECO:0000313" key="2">
    <source>
        <dbReference type="Proteomes" id="UP000789833"/>
    </source>
</evidence>
<keyword evidence="2" id="KW-1185">Reference proteome</keyword>
<reference evidence="1 2" key="1">
    <citation type="submission" date="2021-10" db="EMBL/GenBank/DDBJ databases">
        <authorList>
            <person name="Criscuolo A."/>
        </authorList>
    </citation>
    <scope>NUCLEOTIDE SEQUENCE [LARGE SCALE GENOMIC DNA]</scope>
    <source>
        <strain evidence="2">CIP 111883</strain>
    </source>
</reference>
<organism evidence="1 2">
    <name type="scientific">Sutcliffiella rhizosphaerae</name>
    <dbReference type="NCBI Taxonomy" id="2880967"/>
    <lineage>
        <taxon>Bacteria</taxon>
        <taxon>Bacillati</taxon>
        <taxon>Bacillota</taxon>
        <taxon>Bacilli</taxon>
        <taxon>Bacillales</taxon>
        <taxon>Bacillaceae</taxon>
        <taxon>Sutcliffiella</taxon>
    </lineage>
</organism>
<dbReference type="Proteomes" id="UP000789833">
    <property type="component" value="Unassembled WGS sequence"/>
</dbReference>
<gene>
    <name evidence="1" type="ORF">BACCIP111883_03607</name>
</gene>
<sequence>MDCFCGRNVSQFIGRLLFIETTAGPLVPVTPIKVLCFDKKFSVLTVQSTGGTVFYVCCKKNRIYYFSRLIDDKAACHNGSFLSDLVRINL</sequence>
<proteinExistence type="predicted"/>
<comment type="caution">
    <text evidence="1">The sequence shown here is derived from an EMBL/GenBank/DDBJ whole genome shotgun (WGS) entry which is preliminary data.</text>
</comment>
<dbReference type="EMBL" id="CAKJTJ010000028">
    <property type="protein sequence ID" value="CAG9622816.1"/>
    <property type="molecule type" value="Genomic_DNA"/>
</dbReference>